<feature type="binding site" evidence="9">
    <location>
        <begin position="179"/>
        <end position="180"/>
    </location>
    <ligand>
        <name>S-adenosyl-L-methionine</name>
        <dbReference type="ChEBI" id="CHEBI:59789"/>
    </ligand>
</feature>
<comment type="subcellular location">
    <subcellularLocation>
        <location evidence="9">Nucleus</location>
    </subcellularLocation>
</comment>
<dbReference type="InterPro" id="IPR003358">
    <property type="entry name" value="tRNA_(Gua-N-7)_MeTrfase_Trmb"/>
</dbReference>
<dbReference type="InterPro" id="IPR029063">
    <property type="entry name" value="SAM-dependent_MTases_sf"/>
</dbReference>
<evidence type="ECO:0000256" key="1">
    <source>
        <dbReference type="ARBA" id="ARBA00000142"/>
    </source>
</evidence>
<feature type="binding site" evidence="9">
    <location>
        <position position="199"/>
    </location>
    <ligand>
        <name>S-adenosyl-L-methionine</name>
        <dbReference type="ChEBI" id="CHEBI:59789"/>
    </ligand>
</feature>
<dbReference type="PANTHER" id="PTHR23417">
    <property type="entry name" value="3-DEOXY-D-MANNO-OCTULOSONIC-ACID TRANSFERASE/TRNA GUANINE-N 7 - -METHYLTRANSFERASE"/>
    <property type="match status" value="1"/>
</dbReference>
<keyword evidence="8 9" id="KW-0539">Nucleus</keyword>
<organism evidence="10 11">
    <name type="scientific">Peronospora belbahrii</name>
    <dbReference type="NCBI Taxonomy" id="622444"/>
    <lineage>
        <taxon>Eukaryota</taxon>
        <taxon>Sar</taxon>
        <taxon>Stramenopiles</taxon>
        <taxon>Oomycota</taxon>
        <taxon>Peronosporomycetes</taxon>
        <taxon>Peronosporales</taxon>
        <taxon>Peronosporaceae</taxon>
        <taxon>Peronospora</taxon>
    </lineage>
</organism>
<evidence type="ECO:0000256" key="8">
    <source>
        <dbReference type="ARBA" id="ARBA00023242"/>
    </source>
</evidence>
<dbReference type="HAMAP" id="MF_03055">
    <property type="entry name" value="tRNA_methyltr_TrmB_euk"/>
    <property type="match status" value="1"/>
</dbReference>
<keyword evidence="5 9" id="KW-0949">S-adenosyl-L-methionine</keyword>
<protein>
    <recommendedName>
        <fullName evidence="9">tRNA (guanine-N(7)-)-methyltransferase</fullName>
        <ecNumber evidence="9">2.1.1.33</ecNumber>
    </recommendedName>
    <alternativeName>
        <fullName evidence="9">tRNA (guanine(46)-N(7))-methyltransferase</fullName>
    </alternativeName>
    <alternativeName>
        <fullName evidence="9">tRNA(m7G46)-methyltransferase</fullName>
    </alternativeName>
</protein>
<comment type="catalytic activity">
    <reaction evidence="1 9">
        <text>guanosine(46) in tRNA + S-adenosyl-L-methionine = N(7)-methylguanosine(46) in tRNA + S-adenosyl-L-homocysteine</text>
        <dbReference type="Rhea" id="RHEA:42708"/>
        <dbReference type="Rhea" id="RHEA-COMP:10188"/>
        <dbReference type="Rhea" id="RHEA-COMP:10189"/>
        <dbReference type="ChEBI" id="CHEBI:57856"/>
        <dbReference type="ChEBI" id="CHEBI:59789"/>
        <dbReference type="ChEBI" id="CHEBI:74269"/>
        <dbReference type="ChEBI" id="CHEBI:74480"/>
        <dbReference type="EC" id="2.1.1.33"/>
    </reaction>
</comment>
<evidence type="ECO:0000313" key="11">
    <source>
        <dbReference type="Proteomes" id="UP001158986"/>
    </source>
</evidence>
<dbReference type="EMBL" id="CAKLCB010000143">
    <property type="protein sequence ID" value="CAH0515844.1"/>
    <property type="molecule type" value="Genomic_DNA"/>
</dbReference>
<keyword evidence="3 9" id="KW-0489">Methyltransferase</keyword>
<dbReference type="Pfam" id="PF02390">
    <property type="entry name" value="Methyltransf_4"/>
    <property type="match status" value="1"/>
</dbReference>
<keyword evidence="11" id="KW-1185">Reference proteome</keyword>
<feature type="binding site" evidence="9">
    <location>
        <position position="123"/>
    </location>
    <ligand>
        <name>S-adenosyl-L-methionine</name>
        <dbReference type="ChEBI" id="CHEBI:59789"/>
    </ligand>
</feature>
<comment type="caution">
    <text evidence="10">The sequence shown here is derived from an EMBL/GenBank/DDBJ whole genome shotgun (WGS) entry which is preliminary data.</text>
</comment>
<sequence length="310" mass="36444">MLHGVDYAYVNMVTPRNTKQVRPTGNSTDVINLKVPFEWMQYPRATHHLYKMITTPENDVQTFMKLPQKKYYRSRAHCNPLSHNDCFNYPQTPNQMDWTRHYPDIQTPYEMKLIKCVDFLDIGCGFGGLTVKLAELYPEKLTLALEIRAKVTEYVRLRIEALRKEHSGQFQNVSVLRTNAMRYLPHYFDKGQIRKMFFCFPDPQFKTRLHRRRIVHTPLLAEYAYFLAPGGILYTITDVEELHKWHVEKCSSHPCFTRIMNSELDSDPCVKAMMEETEESKKVARGGGKMYIAVFRRKANEDVAVDNLFW</sequence>
<dbReference type="Proteomes" id="UP001158986">
    <property type="component" value="Unassembled WGS sequence"/>
</dbReference>
<dbReference type="CDD" id="cd02440">
    <property type="entry name" value="AdoMet_MTases"/>
    <property type="match status" value="1"/>
</dbReference>
<comment type="function">
    <text evidence="9">Catalyzes the formation of N(7)-methylguanine at position 46 (m7G46) in tRNA.</text>
</comment>
<dbReference type="NCBIfam" id="TIGR00091">
    <property type="entry name" value="tRNA (guanosine(46)-N7)-methyltransferase TrmB"/>
    <property type="match status" value="1"/>
</dbReference>
<evidence type="ECO:0000256" key="9">
    <source>
        <dbReference type="HAMAP-Rule" id="MF_03055"/>
    </source>
</evidence>
<evidence type="ECO:0000256" key="7">
    <source>
        <dbReference type="ARBA" id="ARBA00022884"/>
    </source>
</evidence>
<dbReference type="PROSITE" id="PS51625">
    <property type="entry name" value="SAM_MT_TRMB"/>
    <property type="match status" value="1"/>
</dbReference>
<keyword evidence="2 9" id="KW-0820">tRNA-binding</keyword>
<evidence type="ECO:0000313" key="10">
    <source>
        <dbReference type="EMBL" id="CAH0515844.1"/>
    </source>
</evidence>
<comment type="pathway">
    <text evidence="9">tRNA modification; N(7)-methylguanine-tRNA biosynthesis.</text>
</comment>
<name>A0ABN8CUV4_9STRA</name>
<feature type="binding site" evidence="9">
    <location>
        <begin position="277"/>
        <end position="279"/>
    </location>
    <ligand>
        <name>S-adenosyl-L-methionine</name>
        <dbReference type="ChEBI" id="CHEBI:59789"/>
    </ligand>
</feature>
<evidence type="ECO:0000256" key="2">
    <source>
        <dbReference type="ARBA" id="ARBA00022555"/>
    </source>
</evidence>
<proteinExistence type="inferred from homology"/>
<dbReference type="SUPFAM" id="SSF53335">
    <property type="entry name" value="S-adenosyl-L-methionine-dependent methyltransferases"/>
    <property type="match status" value="1"/>
</dbReference>
<keyword evidence="4 9" id="KW-0808">Transferase</keyword>
<evidence type="ECO:0000256" key="3">
    <source>
        <dbReference type="ARBA" id="ARBA00022603"/>
    </source>
</evidence>
<evidence type="ECO:0000256" key="5">
    <source>
        <dbReference type="ARBA" id="ARBA00022691"/>
    </source>
</evidence>
<dbReference type="EC" id="2.1.1.33" evidence="9"/>
<keyword evidence="6 9" id="KW-0819">tRNA processing</keyword>
<dbReference type="PANTHER" id="PTHR23417:SF16">
    <property type="entry name" value="TRNA (GUANINE-N(7)-)-METHYLTRANSFERASE"/>
    <property type="match status" value="1"/>
</dbReference>
<keyword evidence="7 9" id="KW-0694">RNA-binding</keyword>
<dbReference type="Gene3D" id="3.40.50.150">
    <property type="entry name" value="Vaccinia Virus protein VP39"/>
    <property type="match status" value="1"/>
</dbReference>
<feature type="active site" evidence="9">
    <location>
        <position position="202"/>
    </location>
</feature>
<accession>A0ABN8CUV4</accession>
<feature type="binding site" evidence="9">
    <location>
        <begin position="146"/>
        <end position="147"/>
    </location>
    <ligand>
        <name>S-adenosyl-L-methionine</name>
        <dbReference type="ChEBI" id="CHEBI:59789"/>
    </ligand>
</feature>
<reference evidence="10 11" key="1">
    <citation type="submission" date="2021-11" db="EMBL/GenBank/DDBJ databases">
        <authorList>
            <person name="Islam A."/>
            <person name="Islam S."/>
            <person name="Flora M.S."/>
            <person name="Rahman M."/>
            <person name="Ziaur R.M."/>
            <person name="Epstein J.H."/>
            <person name="Hassan M."/>
            <person name="Klassen M."/>
            <person name="Woodard K."/>
            <person name="Webb A."/>
            <person name="Webby R.J."/>
            <person name="El Zowalaty M.E."/>
        </authorList>
    </citation>
    <scope>NUCLEOTIDE SEQUENCE [LARGE SCALE GENOMIC DNA]</scope>
    <source>
        <strain evidence="10">Pbs1</strain>
    </source>
</reference>
<evidence type="ECO:0000256" key="6">
    <source>
        <dbReference type="ARBA" id="ARBA00022694"/>
    </source>
</evidence>
<evidence type="ECO:0000256" key="4">
    <source>
        <dbReference type="ARBA" id="ARBA00022679"/>
    </source>
</evidence>
<gene>
    <name evidence="10" type="ORF">PBS001_LOCUS2540</name>
</gene>
<comment type="similarity">
    <text evidence="9">Belongs to the class I-like SAM-binding methyltransferase superfamily. TrmB family.</text>
</comment>
<dbReference type="InterPro" id="IPR025763">
    <property type="entry name" value="Trm8_euk"/>
</dbReference>